<feature type="domain" description="GGDEF" evidence="3">
    <location>
        <begin position="911"/>
        <end position="1050"/>
    </location>
</feature>
<keyword evidence="2" id="KW-0812">Transmembrane</keyword>
<dbReference type="Pfam" id="PF07494">
    <property type="entry name" value="Reg_prop"/>
    <property type="match status" value="7"/>
</dbReference>
<evidence type="ECO:0000256" key="1">
    <source>
        <dbReference type="ARBA" id="ARBA00022553"/>
    </source>
</evidence>
<sequence>MTTQAEDTGYPKTINFRNIMQNQDIALGEVEAITQDHEGFIWLGGRNALLRYDGYDFLRVNVAKSPSDLSQTTSANQVLELLEDSKQNLWAATRSGLYKYDRAHEVLLPLTNADGSPLLLETIYALAESPDGELLVGTGNGFWILDTKTLASKRMIHEPNDASSLPSNGIADILVGRDGMVWLGMEEGMVQINWRSKQLQLFVPNPANVKSTTDNSIRSLVQDHKGNIWAGSDHGIYRLNPASGAIKHYENDPADPHSLSNNIARQLYVDKQGWVWIGGDGGGISLYDEPKDNFIRFTHQDGRPGYLSSNSIRSIFEDNIGDFWVGTYPSGVNVYDHSTSAITVYKKEANLQQGLLDNNVEAIEEDKDGNLWLGAGGVTRLNRKAGTFTHYQHTDDKDSRVSTKSILNGLIDSDGEIRFGSWAHGINIYNPKTDRFDEVQVDSTLTKRGEKSSMLFNDRMVWSVYEDKQKNIWITTHFNGITKLDKKSGLYTFYPPDINNPKAISTAVAWISFEDSKGRFWVGTARGLNLMDRERGTFKVYLPNPENPRSLANESVLSIHEDHKGRLWFGTDAGLHLYHPDTDDFTLYDTKNGFVNQGIRAITEDQQGNLWLGTNNGVVMFNPDNNTVRNYTRYNGELIGGIATGAALTTSAGEIAFGTRNGLFIFNANKLLINTKIPPVVLTEFRIFTQKVPIVESDNNGTENILTKTINQTEEVILDHTKSMISFSFAALNYRDPEKNQYAYKLEGFDDKWREVGNQRTALYTNLPAGNYQFRVKASNNDGIWNTEGHSVQLTILPPPWKTWWAYCIYVLIGMSLLLYFVYTQHKQVLIERKTSRELELKVAERTAELQRKNGELGEAYAQLEAISLSDPLTGLSNRRYLQKIMPMDIAKVQREYDNKHSKAPRKTQSPDLTFFILDVDYFKSVNDIYGHSAGDLLLIELSDLLMKICRESDCVVRWGGEEFLIVSRFADREEAPLMAERIRKAMEKHDFVLADGKVLKKTCSIGFACFPFLPNHPLELSWEQVIDIADHALYAAKKSGRNRSVGLAANTDTNHHHLHQRISSNLKEMIAHKDISVIATEGDELVWD</sequence>
<evidence type="ECO:0000313" key="5">
    <source>
        <dbReference type="Proteomes" id="UP000619761"/>
    </source>
</evidence>
<protein>
    <recommendedName>
        <fullName evidence="3">GGDEF domain-containing protein</fullName>
    </recommendedName>
</protein>
<keyword evidence="5" id="KW-1185">Reference proteome</keyword>
<keyword evidence="2" id="KW-1133">Transmembrane helix</keyword>
<feature type="transmembrane region" description="Helical" evidence="2">
    <location>
        <begin position="804"/>
        <end position="823"/>
    </location>
</feature>
<proteinExistence type="predicted"/>
<dbReference type="InterPro" id="IPR013783">
    <property type="entry name" value="Ig-like_fold"/>
</dbReference>
<dbReference type="Gene3D" id="2.130.10.10">
    <property type="entry name" value="YVTN repeat-like/Quinoprotein amine dehydrogenase"/>
    <property type="match status" value="2"/>
</dbReference>
<keyword evidence="1" id="KW-0597">Phosphoprotein</keyword>
<dbReference type="InterPro" id="IPR011110">
    <property type="entry name" value="Reg_prop"/>
</dbReference>
<evidence type="ECO:0000313" key="4">
    <source>
        <dbReference type="EMBL" id="GGY78134.1"/>
    </source>
</evidence>
<reference evidence="5" key="1">
    <citation type="journal article" date="2019" name="Int. J. Syst. Evol. Microbiol.">
        <title>The Global Catalogue of Microorganisms (GCM) 10K type strain sequencing project: providing services to taxonomists for standard genome sequencing and annotation.</title>
        <authorList>
            <consortium name="The Broad Institute Genomics Platform"/>
            <consortium name="The Broad Institute Genome Sequencing Center for Infectious Disease"/>
            <person name="Wu L."/>
            <person name="Ma J."/>
        </authorList>
    </citation>
    <scope>NUCLEOTIDE SEQUENCE [LARGE SCALE GENOMIC DNA]</scope>
    <source>
        <strain evidence="5">KCTC 32239</strain>
    </source>
</reference>
<dbReference type="CDD" id="cd01949">
    <property type="entry name" value="GGDEF"/>
    <property type="match status" value="1"/>
</dbReference>
<dbReference type="SUPFAM" id="SSF55073">
    <property type="entry name" value="Nucleotide cyclase"/>
    <property type="match status" value="1"/>
</dbReference>
<organism evidence="4 5">
    <name type="scientific">Cellvibrio zantedeschiae</name>
    <dbReference type="NCBI Taxonomy" id="1237077"/>
    <lineage>
        <taxon>Bacteria</taxon>
        <taxon>Pseudomonadati</taxon>
        <taxon>Pseudomonadota</taxon>
        <taxon>Gammaproteobacteria</taxon>
        <taxon>Cellvibrionales</taxon>
        <taxon>Cellvibrionaceae</taxon>
        <taxon>Cellvibrio</taxon>
    </lineage>
</organism>
<keyword evidence="2" id="KW-0472">Membrane</keyword>
<dbReference type="InterPro" id="IPR043128">
    <property type="entry name" value="Rev_trsase/Diguanyl_cyclase"/>
</dbReference>
<evidence type="ECO:0000256" key="2">
    <source>
        <dbReference type="SAM" id="Phobius"/>
    </source>
</evidence>
<dbReference type="Pfam" id="PF07495">
    <property type="entry name" value="Y_Y_Y"/>
    <property type="match status" value="1"/>
</dbReference>
<dbReference type="Pfam" id="PF00990">
    <property type="entry name" value="GGDEF"/>
    <property type="match status" value="1"/>
</dbReference>
<dbReference type="InterPro" id="IPR011123">
    <property type="entry name" value="Y_Y_Y"/>
</dbReference>
<dbReference type="InterPro" id="IPR000160">
    <property type="entry name" value="GGDEF_dom"/>
</dbReference>
<evidence type="ECO:0000259" key="3">
    <source>
        <dbReference type="PROSITE" id="PS50887"/>
    </source>
</evidence>
<dbReference type="PANTHER" id="PTHR43547">
    <property type="entry name" value="TWO-COMPONENT HISTIDINE KINASE"/>
    <property type="match status" value="1"/>
</dbReference>
<dbReference type="InterPro" id="IPR015943">
    <property type="entry name" value="WD40/YVTN_repeat-like_dom_sf"/>
</dbReference>
<name>A0ABQ3B4Q2_9GAMM</name>
<dbReference type="Gene3D" id="2.60.40.10">
    <property type="entry name" value="Immunoglobulins"/>
    <property type="match status" value="1"/>
</dbReference>
<dbReference type="CDD" id="cd00146">
    <property type="entry name" value="PKD"/>
    <property type="match status" value="1"/>
</dbReference>
<comment type="caution">
    <text evidence="4">The sequence shown here is derived from an EMBL/GenBank/DDBJ whole genome shotgun (WGS) entry which is preliminary data.</text>
</comment>
<dbReference type="InterPro" id="IPR029787">
    <property type="entry name" value="Nucleotide_cyclase"/>
</dbReference>
<accession>A0ABQ3B4Q2</accession>
<dbReference type="SMART" id="SM00267">
    <property type="entry name" value="GGDEF"/>
    <property type="match status" value="1"/>
</dbReference>
<dbReference type="NCBIfam" id="TIGR00254">
    <property type="entry name" value="GGDEF"/>
    <property type="match status" value="1"/>
</dbReference>
<dbReference type="PANTHER" id="PTHR43547:SF2">
    <property type="entry name" value="HYBRID SIGNAL TRANSDUCTION HISTIDINE KINASE C"/>
    <property type="match status" value="1"/>
</dbReference>
<dbReference type="Proteomes" id="UP000619761">
    <property type="component" value="Unassembled WGS sequence"/>
</dbReference>
<dbReference type="Gene3D" id="3.30.70.270">
    <property type="match status" value="1"/>
</dbReference>
<dbReference type="SUPFAM" id="SSF63829">
    <property type="entry name" value="Calcium-dependent phosphotriesterase"/>
    <property type="match status" value="3"/>
</dbReference>
<dbReference type="EMBL" id="BMYZ01000002">
    <property type="protein sequence ID" value="GGY78134.1"/>
    <property type="molecule type" value="Genomic_DNA"/>
</dbReference>
<gene>
    <name evidence="4" type="ORF">GCM10011613_23410</name>
</gene>
<dbReference type="PROSITE" id="PS50887">
    <property type="entry name" value="GGDEF"/>
    <property type="match status" value="1"/>
</dbReference>